<dbReference type="SUPFAM" id="SSF53649">
    <property type="entry name" value="Alkaline phosphatase-like"/>
    <property type="match status" value="1"/>
</dbReference>
<accession>A0A448V095</accession>
<sequence length="503" mass="54662">MSKPFLLAILDGYGLSEPGPYNACTTAKTPCLDALMQNGFATLDPSGEAVGLPAGQMGNSEVGHTNIGAGRIVYQELTRISKEAREGKLALNPVVGEAMRRAKKSALHLVGLVSTGGVHSHKDHLYALLQIAKDAGVEKIYIHGILDGRDVAPTSAKEEIDALRAYTEQIGAGELVSLVGRFYAMDRDNRWERVQKAYDLFVKGEGVGFTDTDVLFDAAYARGNTDEFFEPAVKLSGGLPVGRIEDDDVFLFFNFRPDRAREIVRAFADPDFVSFPRDPNPSVYVVTMTRYDESIPNTHVIYPKEVLSDTLGEVLAKNGLRQMRIAETEKYAHVTFFLSGGRETPFPGETRILIPSPKVATYDLQPEMRAKEVADLLIEGIQKDLADVYVVNFANPDMVGHTGIMEAATTAVEAVDAALARVLEALEEKGGEALITADHGNCEVMRDETGNPVTSHSTNRVALLHVGSDRALNDGILADIAPTILAALHIQKPEAMSGHSLWK</sequence>
<comment type="catalytic activity">
    <reaction evidence="1 9">
        <text>(2R)-2-phosphoglycerate = (2R)-3-phosphoglycerate</text>
        <dbReference type="Rhea" id="RHEA:15901"/>
        <dbReference type="ChEBI" id="CHEBI:58272"/>
        <dbReference type="ChEBI" id="CHEBI:58289"/>
        <dbReference type="EC" id="5.4.2.12"/>
    </reaction>
</comment>
<comment type="pathway">
    <text evidence="3 9">Carbohydrate degradation; glycolysis; pyruvate from D-glyceraldehyde 3-phosphate: step 3/5.</text>
</comment>
<dbReference type="EC" id="5.4.2.12" evidence="9 10"/>
<dbReference type="InterPro" id="IPR011258">
    <property type="entry name" value="BPG-indep_PGM_N"/>
</dbReference>
<gene>
    <name evidence="9 16" type="primary">gpmI</name>
    <name evidence="16" type="ORF">NCTC13079_00407</name>
</gene>
<evidence type="ECO:0000256" key="12">
    <source>
        <dbReference type="PIRSR" id="PIRSR001492-2"/>
    </source>
</evidence>
<keyword evidence="17" id="KW-1185">Reference proteome</keyword>
<evidence type="ECO:0000256" key="6">
    <source>
        <dbReference type="ARBA" id="ARBA00023152"/>
    </source>
</evidence>
<feature type="binding site" evidence="9 13">
    <location>
        <position position="401"/>
    </location>
    <ligand>
        <name>Mn(2+)</name>
        <dbReference type="ChEBI" id="CHEBI:29035"/>
        <label>1</label>
    </ligand>
</feature>
<evidence type="ECO:0000256" key="2">
    <source>
        <dbReference type="ARBA" id="ARBA00002315"/>
    </source>
</evidence>
<comment type="similarity">
    <text evidence="4 9">Belongs to the BPG-independent phosphoglycerate mutase family.</text>
</comment>
<dbReference type="UniPathway" id="UPA00109">
    <property type="reaction ID" value="UER00186"/>
</dbReference>
<dbReference type="Gene3D" id="3.40.720.10">
    <property type="entry name" value="Alkaline Phosphatase, subunit A"/>
    <property type="match status" value="1"/>
</dbReference>
<keyword evidence="6 9" id="KW-0324">Glycolysis</keyword>
<dbReference type="InterPro" id="IPR036646">
    <property type="entry name" value="PGAM_B_sf"/>
</dbReference>
<keyword evidence="7 9" id="KW-0464">Manganese</keyword>
<evidence type="ECO:0000259" key="15">
    <source>
        <dbReference type="Pfam" id="PF06415"/>
    </source>
</evidence>
<feature type="binding site" evidence="9 13">
    <location>
        <position position="438"/>
    </location>
    <ligand>
        <name>Mn(2+)</name>
        <dbReference type="ChEBI" id="CHEBI:29035"/>
        <label>2</label>
    </ligand>
</feature>
<dbReference type="FunFam" id="3.40.1450.10:FF:000002">
    <property type="entry name" value="2,3-bisphosphoglycerate-independent phosphoglycerate mutase"/>
    <property type="match status" value="1"/>
</dbReference>
<dbReference type="Pfam" id="PF01676">
    <property type="entry name" value="Metalloenzyme"/>
    <property type="match status" value="1"/>
</dbReference>
<dbReference type="PANTHER" id="PTHR31637">
    <property type="entry name" value="2,3-BISPHOSPHOGLYCERATE-INDEPENDENT PHOSPHOGLYCERATE MUTASE"/>
    <property type="match status" value="1"/>
</dbReference>
<name>A0A448V095_9FIRM</name>
<dbReference type="PANTHER" id="PTHR31637:SF0">
    <property type="entry name" value="2,3-BISPHOSPHOGLYCERATE-INDEPENDENT PHOSPHOGLYCERATE MUTASE"/>
    <property type="match status" value="1"/>
</dbReference>
<feature type="binding site" evidence="9 12">
    <location>
        <position position="119"/>
    </location>
    <ligand>
        <name>substrate</name>
    </ligand>
</feature>
<comment type="function">
    <text evidence="2 9">Catalyzes the interconversion of 2-phosphoglycerate and 3-phosphoglycerate.</text>
</comment>
<feature type="binding site" evidence="9 12">
    <location>
        <position position="181"/>
    </location>
    <ligand>
        <name>substrate</name>
    </ligand>
</feature>
<feature type="binding site" evidence="9 13">
    <location>
        <position position="397"/>
    </location>
    <ligand>
        <name>Mn(2+)</name>
        <dbReference type="ChEBI" id="CHEBI:29035"/>
        <label>1</label>
    </ligand>
</feature>
<dbReference type="NCBIfam" id="TIGR01307">
    <property type="entry name" value="pgm_bpd_ind"/>
    <property type="match status" value="1"/>
</dbReference>
<evidence type="ECO:0000259" key="14">
    <source>
        <dbReference type="Pfam" id="PF01676"/>
    </source>
</evidence>
<feature type="active site" description="Phosphoserine intermediate" evidence="9 11">
    <location>
        <position position="60"/>
    </location>
</feature>
<feature type="domain" description="BPG-independent PGAM N-terminal" evidence="15">
    <location>
        <begin position="80"/>
        <end position="293"/>
    </location>
</feature>
<feature type="binding site" evidence="9 12">
    <location>
        <position position="330"/>
    </location>
    <ligand>
        <name>substrate</name>
    </ligand>
</feature>
<dbReference type="OrthoDB" id="9800863at2"/>
<evidence type="ECO:0000256" key="1">
    <source>
        <dbReference type="ARBA" id="ARBA00000370"/>
    </source>
</evidence>
<dbReference type="HAMAP" id="MF_01038">
    <property type="entry name" value="GpmI"/>
    <property type="match status" value="1"/>
</dbReference>
<dbReference type="Proteomes" id="UP000269544">
    <property type="component" value="Chromosome"/>
</dbReference>
<dbReference type="SUPFAM" id="SSF64158">
    <property type="entry name" value="2,3-Bisphosphoglycerate-independent phosphoglycerate mutase, substrate-binding domain"/>
    <property type="match status" value="1"/>
</dbReference>
<feature type="binding site" evidence="9 12">
    <location>
        <position position="187"/>
    </location>
    <ligand>
        <name>substrate</name>
    </ligand>
</feature>
<dbReference type="AlphaFoldDB" id="A0A448V095"/>
<dbReference type="RefSeq" id="WP_126464858.1">
    <property type="nucleotide sequence ID" value="NZ_LR134523.1"/>
</dbReference>
<protein>
    <recommendedName>
        <fullName evidence="9 10">2,3-bisphosphoglycerate-independent phosphoglycerate mutase</fullName>
        <shortName evidence="9">BPG-independent PGAM</shortName>
        <shortName evidence="9">Phosphoglyceromutase</shortName>
        <shortName evidence="9">iPGM</shortName>
        <ecNumber evidence="9 10">5.4.2.12</ecNumber>
    </recommendedName>
</protein>
<feature type="domain" description="Metalloenzyme" evidence="14">
    <location>
        <begin position="3"/>
        <end position="491"/>
    </location>
</feature>
<feature type="binding site" evidence="9 13">
    <location>
        <position position="456"/>
    </location>
    <ligand>
        <name>Mn(2+)</name>
        <dbReference type="ChEBI" id="CHEBI:29035"/>
        <label>1</label>
    </ligand>
</feature>
<keyword evidence="5 9" id="KW-0479">Metal-binding</keyword>
<dbReference type="GO" id="GO:0005829">
    <property type="term" value="C:cytosol"/>
    <property type="evidence" value="ECO:0007669"/>
    <property type="project" value="TreeGrafter"/>
</dbReference>
<dbReference type="PIRSF" id="PIRSF001492">
    <property type="entry name" value="IPGAM"/>
    <property type="match status" value="1"/>
</dbReference>
<dbReference type="GO" id="GO:0006007">
    <property type="term" value="P:glucose catabolic process"/>
    <property type="evidence" value="ECO:0007669"/>
    <property type="project" value="InterPro"/>
</dbReference>
<dbReference type="Pfam" id="PF06415">
    <property type="entry name" value="iPGM_N"/>
    <property type="match status" value="1"/>
</dbReference>
<evidence type="ECO:0000256" key="5">
    <source>
        <dbReference type="ARBA" id="ARBA00022723"/>
    </source>
</evidence>
<evidence type="ECO:0000256" key="10">
    <source>
        <dbReference type="NCBIfam" id="TIGR01307"/>
    </source>
</evidence>
<feature type="binding site" evidence="9 12">
    <location>
        <begin position="256"/>
        <end position="259"/>
    </location>
    <ligand>
        <name>substrate</name>
    </ligand>
</feature>
<evidence type="ECO:0000256" key="3">
    <source>
        <dbReference type="ARBA" id="ARBA00004798"/>
    </source>
</evidence>
<evidence type="ECO:0000256" key="8">
    <source>
        <dbReference type="ARBA" id="ARBA00023235"/>
    </source>
</evidence>
<reference evidence="16 17" key="1">
    <citation type="submission" date="2018-12" db="EMBL/GenBank/DDBJ databases">
        <authorList>
            <consortium name="Pathogen Informatics"/>
        </authorList>
    </citation>
    <scope>NUCLEOTIDE SEQUENCE [LARGE SCALE GENOMIC DNA]</scope>
    <source>
        <strain evidence="16 17">NCTC13079</strain>
    </source>
</reference>
<organism evidence="16 17">
    <name type="scientific">Aedoeadaptatus ivorii</name>
    <dbReference type="NCBI Taxonomy" id="54006"/>
    <lineage>
        <taxon>Bacteria</taxon>
        <taxon>Bacillati</taxon>
        <taxon>Bacillota</taxon>
        <taxon>Tissierellia</taxon>
        <taxon>Tissierellales</taxon>
        <taxon>Peptoniphilaceae</taxon>
        <taxon>Aedoeadaptatus</taxon>
    </lineage>
</organism>
<evidence type="ECO:0000313" key="16">
    <source>
        <dbReference type="EMBL" id="VEJ34947.1"/>
    </source>
</evidence>
<dbReference type="Gene3D" id="3.40.1450.10">
    <property type="entry name" value="BPG-independent phosphoglycerate mutase, domain B"/>
    <property type="match status" value="1"/>
</dbReference>
<dbReference type="GO" id="GO:0030145">
    <property type="term" value="F:manganese ion binding"/>
    <property type="evidence" value="ECO:0007669"/>
    <property type="project" value="UniProtKB-UniRule"/>
</dbReference>
<evidence type="ECO:0000256" key="7">
    <source>
        <dbReference type="ARBA" id="ARBA00023211"/>
    </source>
</evidence>
<dbReference type="KEGG" id="piv:NCTC13079_00407"/>
<dbReference type="InterPro" id="IPR017850">
    <property type="entry name" value="Alkaline_phosphatase_core_sf"/>
</dbReference>
<proteinExistence type="inferred from homology"/>
<comment type="cofactor">
    <cofactor evidence="9">
        <name>Mn(2+)</name>
        <dbReference type="ChEBI" id="CHEBI:29035"/>
    </cofactor>
    <text evidence="9">Binds 2 manganese ions per subunit.</text>
</comment>
<evidence type="ECO:0000256" key="13">
    <source>
        <dbReference type="PIRSR" id="PIRSR001492-3"/>
    </source>
</evidence>
<dbReference type="InterPro" id="IPR006124">
    <property type="entry name" value="Metalloenzyme"/>
</dbReference>
<evidence type="ECO:0000256" key="4">
    <source>
        <dbReference type="ARBA" id="ARBA00008819"/>
    </source>
</evidence>
<dbReference type="CDD" id="cd16010">
    <property type="entry name" value="iPGM"/>
    <property type="match status" value="1"/>
</dbReference>
<evidence type="ECO:0000313" key="17">
    <source>
        <dbReference type="Proteomes" id="UP000269544"/>
    </source>
</evidence>
<dbReference type="GO" id="GO:0004619">
    <property type="term" value="F:phosphoglycerate mutase activity"/>
    <property type="evidence" value="ECO:0007669"/>
    <property type="project" value="UniProtKB-UniRule"/>
</dbReference>
<comment type="subunit">
    <text evidence="9">Monomer.</text>
</comment>
<feature type="binding site" evidence="9 13">
    <location>
        <position position="11"/>
    </location>
    <ligand>
        <name>Mn(2+)</name>
        <dbReference type="ChEBI" id="CHEBI:29035"/>
        <label>2</label>
    </ligand>
</feature>
<dbReference type="InterPro" id="IPR005995">
    <property type="entry name" value="Pgm_bpd_ind"/>
</dbReference>
<evidence type="ECO:0000256" key="11">
    <source>
        <dbReference type="PIRSR" id="PIRSR001492-1"/>
    </source>
</evidence>
<keyword evidence="8 9" id="KW-0413">Isomerase</keyword>
<feature type="binding site" evidence="9 13">
    <location>
        <position position="439"/>
    </location>
    <ligand>
        <name>Mn(2+)</name>
        <dbReference type="ChEBI" id="CHEBI:29035"/>
        <label>2</label>
    </ligand>
</feature>
<evidence type="ECO:0000256" key="9">
    <source>
        <dbReference type="HAMAP-Rule" id="MF_01038"/>
    </source>
</evidence>
<dbReference type="EMBL" id="LR134523">
    <property type="protein sequence ID" value="VEJ34947.1"/>
    <property type="molecule type" value="Genomic_DNA"/>
</dbReference>
<dbReference type="GO" id="GO:0006096">
    <property type="term" value="P:glycolytic process"/>
    <property type="evidence" value="ECO:0007669"/>
    <property type="project" value="UniProtKB-UniRule"/>
</dbReference>
<feature type="binding site" evidence="9 13">
    <location>
        <position position="60"/>
    </location>
    <ligand>
        <name>Mn(2+)</name>
        <dbReference type="ChEBI" id="CHEBI:29035"/>
        <label>2</label>
    </ligand>
</feature>
<feature type="binding site" evidence="9 12">
    <location>
        <begin position="149"/>
        <end position="150"/>
    </location>
    <ligand>
        <name>substrate</name>
    </ligand>
</feature>